<reference evidence="17 18" key="1">
    <citation type="submission" date="2022-05" db="EMBL/GenBank/DDBJ databases">
        <title>A multi-omics perspective on studying reproductive biology in Daphnia sinensis.</title>
        <authorList>
            <person name="Jia J."/>
        </authorList>
    </citation>
    <scope>NUCLEOTIDE SEQUENCE [LARGE SCALE GENOMIC DNA]</scope>
    <source>
        <strain evidence="17 18">WSL</strain>
    </source>
</reference>
<keyword evidence="7" id="KW-0238">DNA-binding</keyword>
<evidence type="ECO:0000256" key="13">
    <source>
        <dbReference type="SAM" id="Coils"/>
    </source>
</evidence>
<keyword evidence="2" id="KW-0597">Phosphoprotein</keyword>
<dbReference type="InterPro" id="IPR019786">
    <property type="entry name" value="Zinc_finger_PHD-type_CS"/>
</dbReference>
<feature type="domain" description="CXXC-type" evidence="16">
    <location>
        <begin position="147"/>
        <end position="192"/>
    </location>
</feature>
<keyword evidence="13" id="KW-0175">Coiled coil</keyword>
<dbReference type="CDD" id="cd15553">
    <property type="entry name" value="PHD_Cfp1"/>
    <property type="match status" value="1"/>
</dbReference>
<evidence type="ECO:0000256" key="6">
    <source>
        <dbReference type="ARBA" id="ARBA00023015"/>
    </source>
</evidence>
<dbReference type="PANTHER" id="PTHR46174">
    <property type="entry name" value="CXXC-TYPE ZINC FINGER PROTEIN 1"/>
    <property type="match status" value="1"/>
</dbReference>
<evidence type="ECO:0000256" key="8">
    <source>
        <dbReference type="ARBA" id="ARBA00023163"/>
    </source>
</evidence>
<dbReference type="PROSITE" id="PS50016">
    <property type="entry name" value="ZF_PHD_2"/>
    <property type="match status" value="1"/>
</dbReference>
<keyword evidence="6" id="KW-0805">Transcription regulation</keyword>
<keyword evidence="4 12" id="KW-0863">Zinc-finger</keyword>
<accession>A0AAD5L5D6</accession>
<evidence type="ECO:0000256" key="10">
    <source>
        <dbReference type="ARBA" id="ARBA00023828"/>
    </source>
</evidence>
<dbReference type="SUPFAM" id="SSF57903">
    <property type="entry name" value="FYVE/PHD zinc finger"/>
    <property type="match status" value="1"/>
</dbReference>
<evidence type="ECO:0000256" key="9">
    <source>
        <dbReference type="ARBA" id="ARBA00023242"/>
    </source>
</evidence>
<comment type="subcellular location">
    <subcellularLocation>
        <location evidence="1">Nucleus</location>
    </subcellularLocation>
</comment>
<dbReference type="GO" id="GO:0003677">
    <property type="term" value="F:DNA binding"/>
    <property type="evidence" value="ECO:0007669"/>
    <property type="project" value="UniProtKB-KW"/>
</dbReference>
<sequence length="603" mass="69438">MKIVLYSMLFKRRDLGIASLHFVCNVSKAFQAFFLEMSKDNITKQSILPERQSKINFIMKQEEHGLEEQVYCICRSSDASRFMIGCDYCEEWYHGDCIDITEEESRFIKKFFCPKCRQRDPSLTIKYKQKKLEQVGKEESAKKAKKRQEKKESTPKYPHCGECIACYRVDNCNKCDSCRGKPRQQCQYRVCLTFAPKKKVETVAEEEGIATKQVLNEANYSDDDVWEPSLRKEKPPIPASKPSRHSTNKKEKAKGKHRSSATSGDHRRRKRITSSTDSGGESEIEKSPARSKQKVIHCYGPQCINASRPGSKYCSDQCGLKLATTRIYQILPQRIQEWGLTPCIAEEKNKKELELIRKQQNEAREALEELDLKQKELDITTAKAKKFTVDINSDDEADEAADSETESATVQCVTCGIGVTVSNAIRHMERCFNKYESQTSFGSIFQTKIEGNNMFCDFYNPSNRTYCKRLRVLCPEHCKDPKVNDTDVCGYPLVREVFEETGEFCLIQKKKCVKHNNWEKLRRAEIDMERVRQWLKLDELFEKERQIRTAMAQRAGLLPLILHSTFNHELMQQQYSGHSGTAGESGDNIAINQNAIKEDDAYC</sequence>
<evidence type="ECO:0000256" key="1">
    <source>
        <dbReference type="ARBA" id="ARBA00004123"/>
    </source>
</evidence>
<proteinExistence type="predicted"/>
<dbReference type="Pfam" id="PF00628">
    <property type="entry name" value="PHD"/>
    <property type="match status" value="1"/>
</dbReference>
<dbReference type="PROSITE" id="PS01359">
    <property type="entry name" value="ZF_PHD_1"/>
    <property type="match status" value="1"/>
</dbReference>
<dbReference type="InterPro" id="IPR022056">
    <property type="entry name" value="CpG-bd_C"/>
</dbReference>
<feature type="domain" description="PHD-type" evidence="15">
    <location>
        <begin position="69"/>
        <end position="119"/>
    </location>
</feature>
<dbReference type="GO" id="GO:0008270">
    <property type="term" value="F:zinc ion binding"/>
    <property type="evidence" value="ECO:0007669"/>
    <property type="project" value="UniProtKB-KW"/>
</dbReference>
<evidence type="ECO:0000259" key="15">
    <source>
        <dbReference type="PROSITE" id="PS50016"/>
    </source>
</evidence>
<dbReference type="InterPro" id="IPR019787">
    <property type="entry name" value="Znf_PHD-finger"/>
</dbReference>
<dbReference type="InterPro" id="IPR013083">
    <property type="entry name" value="Znf_RING/FYVE/PHD"/>
</dbReference>
<evidence type="ECO:0000256" key="12">
    <source>
        <dbReference type="PROSITE-ProRule" id="PRU00509"/>
    </source>
</evidence>
<dbReference type="PROSITE" id="PS51058">
    <property type="entry name" value="ZF_CXXC"/>
    <property type="match status" value="1"/>
</dbReference>
<dbReference type="InterPro" id="IPR001965">
    <property type="entry name" value="Znf_PHD"/>
</dbReference>
<feature type="compositionally biased region" description="Basic residues" evidence="14">
    <location>
        <begin position="242"/>
        <end position="259"/>
    </location>
</feature>
<feature type="region of interest" description="Disordered" evidence="14">
    <location>
        <begin position="225"/>
        <end position="291"/>
    </location>
</feature>
<keyword evidence="9" id="KW-0539">Nucleus</keyword>
<dbReference type="GO" id="GO:0045893">
    <property type="term" value="P:positive regulation of DNA-templated transcription"/>
    <property type="evidence" value="ECO:0007669"/>
    <property type="project" value="TreeGrafter"/>
</dbReference>
<keyword evidence="8" id="KW-0804">Transcription</keyword>
<dbReference type="SMART" id="SM00249">
    <property type="entry name" value="PHD"/>
    <property type="match status" value="1"/>
</dbReference>
<dbReference type="FunFam" id="3.30.40.10:FF:000138">
    <property type="entry name" value="CXXC-type zinc finger protein 1"/>
    <property type="match status" value="1"/>
</dbReference>
<organism evidence="17 18">
    <name type="scientific">Daphnia sinensis</name>
    <dbReference type="NCBI Taxonomy" id="1820382"/>
    <lineage>
        <taxon>Eukaryota</taxon>
        <taxon>Metazoa</taxon>
        <taxon>Ecdysozoa</taxon>
        <taxon>Arthropoda</taxon>
        <taxon>Crustacea</taxon>
        <taxon>Branchiopoda</taxon>
        <taxon>Diplostraca</taxon>
        <taxon>Cladocera</taxon>
        <taxon>Anomopoda</taxon>
        <taxon>Daphniidae</taxon>
        <taxon>Daphnia</taxon>
        <taxon>Daphnia similis group</taxon>
    </lineage>
</organism>
<keyword evidence="3" id="KW-0479">Metal-binding</keyword>
<dbReference type="AlphaFoldDB" id="A0AAD5L5D6"/>
<feature type="coiled-coil region" evidence="13">
    <location>
        <begin position="349"/>
        <end position="383"/>
    </location>
</feature>
<dbReference type="GO" id="GO:0048188">
    <property type="term" value="C:Set1C/COMPASS complex"/>
    <property type="evidence" value="ECO:0007669"/>
    <property type="project" value="InterPro"/>
</dbReference>
<evidence type="ECO:0000256" key="4">
    <source>
        <dbReference type="ARBA" id="ARBA00022771"/>
    </source>
</evidence>
<evidence type="ECO:0000256" key="14">
    <source>
        <dbReference type="SAM" id="MobiDB-lite"/>
    </source>
</evidence>
<evidence type="ECO:0000313" key="17">
    <source>
        <dbReference type="EMBL" id="KAI9556510.1"/>
    </source>
</evidence>
<dbReference type="EMBL" id="WJBH02000006">
    <property type="protein sequence ID" value="KAI9556510.1"/>
    <property type="molecule type" value="Genomic_DNA"/>
</dbReference>
<name>A0AAD5L5D6_9CRUS</name>
<dbReference type="Pfam" id="PF12269">
    <property type="entry name" value="CpG_bind_C"/>
    <property type="match status" value="1"/>
</dbReference>
<evidence type="ECO:0000256" key="5">
    <source>
        <dbReference type="ARBA" id="ARBA00022833"/>
    </source>
</evidence>
<dbReference type="InterPro" id="IPR037869">
    <property type="entry name" value="Spp1/CFP1"/>
</dbReference>
<gene>
    <name evidence="17" type="ORF">GHT06_016299</name>
</gene>
<dbReference type="Gene3D" id="3.30.40.10">
    <property type="entry name" value="Zinc/RING finger domain, C3HC4 (zinc finger)"/>
    <property type="match status" value="1"/>
</dbReference>
<dbReference type="PANTHER" id="PTHR46174:SF1">
    <property type="entry name" value="CXXC-TYPE ZINC FINGER PROTEIN 1"/>
    <property type="match status" value="1"/>
</dbReference>
<dbReference type="Proteomes" id="UP000820818">
    <property type="component" value="Linkage Group LG6"/>
</dbReference>
<protein>
    <recommendedName>
        <fullName evidence="10">CXXC-type zinc finger protein 1</fullName>
    </recommendedName>
    <alternativeName>
        <fullName evidence="11">PHD finger and CXXC domain-containing protein 1</fullName>
    </alternativeName>
</protein>
<keyword evidence="18" id="KW-1185">Reference proteome</keyword>
<evidence type="ECO:0000256" key="3">
    <source>
        <dbReference type="ARBA" id="ARBA00022723"/>
    </source>
</evidence>
<evidence type="ECO:0000313" key="18">
    <source>
        <dbReference type="Proteomes" id="UP000820818"/>
    </source>
</evidence>
<dbReference type="InterPro" id="IPR002857">
    <property type="entry name" value="Znf_CXXC"/>
</dbReference>
<evidence type="ECO:0000256" key="2">
    <source>
        <dbReference type="ARBA" id="ARBA00022553"/>
    </source>
</evidence>
<comment type="caution">
    <text evidence="17">The sequence shown here is derived from an EMBL/GenBank/DDBJ whole genome shotgun (WGS) entry which is preliminary data.</text>
</comment>
<evidence type="ECO:0000256" key="11">
    <source>
        <dbReference type="ARBA" id="ARBA00081451"/>
    </source>
</evidence>
<keyword evidence="5" id="KW-0862">Zinc</keyword>
<dbReference type="InterPro" id="IPR011011">
    <property type="entry name" value="Znf_FYVE_PHD"/>
</dbReference>
<evidence type="ECO:0000256" key="7">
    <source>
        <dbReference type="ARBA" id="ARBA00023125"/>
    </source>
</evidence>
<evidence type="ECO:0000259" key="16">
    <source>
        <dbReference type="PROSITE" id="PS51058"/>
    </source>
</evidence>